<feature type="non-terminal residue" evidence="2">
    <location>
        <position position="184"/>
    </location>
</feature>
<dbReference type="Pfam" id="PF14808">
    <property type="entry name" value="TMEM164"/>
    <property type="match status" value="1"/>
</dbReference>
<gene>
    <name evidence="2" type="ORF">METZ01_LOCUS304944</name>
</gene>
<feature type="transmembrane region" description="Helical" evidence="1">
    <location>
        <begin position="60"/>
        <end position="77"/>
    </location>
</feature>
<keyword evidence="1" id="KW-0472">Membrane</keyword>
<proteinExistence type="predicted"/>
<feature type="transmembrane region" description="Helical" evidence="1">
    <location>
        <begin position="27"/>
        <end position="44"/>
    </location>
</feature>
<dbReference type="EMBL" id="UINC01095754">
    <property type="protein sequence ID" value="SVC52090.1"/>
    <property type="molecule type" value="Genomic_DNA"/>
</dbReference>
<feature type="transmembrane region" description="Helical" evidence="1">
    <location>
        <begin position="145"/>
        <end position="165"/>
    </location>
</feature>
<dbReference type="InterPro" id="IPR011737">
    <property type="entry name" value="CHP02206_TP0381"/>
</dbReference>
<keyword evidence="1" id="KW-1133">Transmembrane helix</keyword>
<name>A0A382MU60_9ZZZZ</name>
<evidence type="ECO:0000256" key="1">
    <source>
        <dbReference type="SAM" id="Phobius"/>
    </source>
</evidence>
<feature type="transmembrane region" description="Helical" evidence="1">
    <location>
        <begin position="82"/>
        <end position="100"/>
    </location>
</feature>
<dbReference type="NCBIfam" id="TIGR02206">
    <property type="entry name" value="intg_mem_TP0381"/>
    <property type="match status" value="1"/>
</dbReference>
<keyword evidence="1" id="KW-0812">Transmembrane</keyword>
<protein>
    <recommendedName>
        <fullName evidence="3">TIGR02206 family membrane protein</fullName>
    </recommendedName>
</protein>
<accession>A0A382MU60</accession>
<dbReference type="AlphaFoldDB" id="A0A382MU60"/>
<sequence>MYLIASFVLWFGLPWVGKNFMNKKQQMTVVLILIVVTLFQQLWFDFFQLYIDDFDIGDDLFLHMCGLSLFISSYALWSKSQAAFEISFFWGIVGAAQAIFTPDPSRFPYGDISIFFNFLSHGIIILNVSWLMLVDGMRCRKGSLLNTFLISNGAVFVIGFINKIIGHDANYWFVCRKPGGDSPF</sequence>
<reference evidence="2" key="1">
    <citation type="submission" date="2018-05" db="EMBL/GenBank/DDBJ databases">
        <authorList>
            <person name="Lanie J.A."/>
            <person name="Ng W.-L."/>
            <person name="Kazmierczak K.M."/>
            <person name="Andrzejewski T.M."/>
            <person name="Davidsen T.M."/>
            <person name="Wayne K.J."/>
            <person name="Tettelin H."/>
            <person name="Glass J.I."/>
            <person name="Rusch D."/>
            <person name="Podicherti R."/>
            <person name="Tsui H.-C.T."/>
            <person name="Winkler M.E."/>
        </authorList>
    </citation>
    <scope>NUCLEOTIDE SEQUENCE</scope>
</reference>
<feature type="transmembrane region" description="Helical" evidence="1">
    <location>
        <begin position="112"/>
        <end position="133"/>
    </location>
</feature>
<organism evidence="2">
    <name type="scientific">marine metagenome</name>
    <dbReference type="NCBI Taxonomy" id="408172"/>
    <lineage>
        <taxon>unclassified sequences</taxon>
        <taxon>metagenomes</taxon>
        <taxon>ecological metagenomes</taxon>
    </lineage>
</organism>
<evidence type="ECO:0000313" key="2">
    <source>
        <dbReference type="EMBL" id="SVC52090.1"/>
    </source>
</evidence>
<evidence type="ECO:0008006" key="3">
    <source>
        <dbReference type="Google" id="ProtNLM"/>
    </source>
</evidence>